<organism evidence="3 4">
    <name type="scientific">Marasmiellus scandens</name>
    <dbReference type="NCBI Taxonomy" id="2682957"/>
    <lineage>
        <taxon>Eukaryota</taxon>
        <taxon>Fungi</taxon>
        <taxon>Dikarya</taxon>
        <taxon>Basidiomycota</taxon>
        <taxon>Agaricomycotina</taxon>
        <taxon>Agaricomycetes</taxon>
        <taxon>Agaricomycetidae</taxon>
        <taxon>Agaricales</taxon>
        <taxon>Marasmiineae</taxon>
        <taxon>Omphalotaceae</taxon>
        <taxon>Marasmiellus</taxon>
    </lineage>
</organism>
<dbReference type="Proteomes" id="UP001498398">
    <property type="component" value="Unassembled WGS sequence"/>
</dbReference>
<dbReference type="Gene3D" id="2.60.120.260">
    <property type="entry name" value="Galactose-binding domain-like"/>
    <property type="match status" value="1"/>
</dbReference>
<name>A0ABR1JPB7_9AGAR</name>
<sequence length="361" mass="39178">MSINYILATVTESTNLLNQTIFVDDTNPEIFWDGSWEMTTNVTFAAKEVLSNGSLQTTIADKLPHGNGTHVSSKIGDSFTFKFAGTSILVSGVSPNAKALDVSGVKMTFNLDGEIFDQDLPGDQSGILMHRVYFHNDSLSSGDHTLIGNVTDVTSNGTAIIDYMAYTASFDNLADKPTFGANSSSPGASPGESMGLVIAGGLLGAFLSFGFFGLGFWYLRKSQKKQKNQNQTIHQPNFIVEPFTSMPTSDAHIPPRKGDMVQSSAKGLHISSVNHQSSDQIHDSVSHSQDLQREDIYPTESASNVSGSSNTTESRDELAARIREMHMQMGIMTREINRFMVPPAYVSQDGSALEGRQENIT</sequence>
<keyword evidence="2" id="KW-0472">Membrane</keyword>
<comment type="caution">
    <text evidence="3">The sequence shown here is derived from an EMBL/GenBank/DDBJ whole genome shotgun (WGS) entry which is preliminary data.</text>
</comment>
<proteinExistence type="predicted"/>
<feature type="transmembrane region" description="Helical" evidence="2">
    <location>
        <begin position="194"/>
        <end position="219"/>
    </location>
</feature>
<reference evidence="3 4" key="1">
    <citation type="submission" date="2024-01" db="EMBL/GenBank/DDBJ databases">
        <title>A draft genome for the cacao thread blight pathogen Marasmiellus scandens.</title>
        <authorList>
            <person name="Baruah I.K."/>
            <person name="Leung J."/>
            <person name="Bukari Y."/>
            <person name="Amoako-Attah I."/>
            <person name="Meinhardt L.W."/>
            <person name="Bailey B.A."/>
            <person name="Cohen S.P."/>
        </authorList>
    </citation>
    <scope>NUCLEOTIDE SEQUENCE [LARGE SCALE GENOMIC DNA]</scope>
    <source>
        <strain evidence="3 4">GH-19</strain>
    </source>
</reference>
<accession>A0ABR1JPB7</accession>
<gene>
    <name evidence="3" type="ORF">VKT23_006144</name>
</gene>
<evidence type="ECO:0000256" key="1">
    <source>
        <dbReference type="SAM" id="MobiDB-lite"/>
    </source>
</evidence>
<evidence type="ECO:0000256" key="2">
    <source>
        <dbReference type="SAM" id="Phobius"/>
    </source>
</evidence>
<feature type="region of interest" description="Disordered" evidence="1">
    <location>
        <begin position="244"/>
        <end position="265"/>
    </location>
</feature>
<keyword evidence="4" id="KW-1185">Reference proteome</keyword>
<protein>
    <submittedName>
        <fullName evidence="3">Uncharacterized protein</fullName>
    </submittedName>
</protein>
<evidence type="ECO:0000313" key="4">
    <source>
        <dbReference type="Proteomes" id="UP001498398"/>
    </source>
</evidence>
<evidence type="ECO:0000313" key="3">
    <source>
        <dbReference type="EMBL" id="KAK7464936.1"/>
    </source>
</evidence>
<keyword evidence="2" id="KW-0812">Transmembrane</keyword>
<keyword evidence="2" id="KW-1133">Transmembrane helix</keyword>
<dbReference type="EMBL" id="JBANRG010000007">
    <property type="protein sequence ID" value="KAK7464936.1"/>
    <property type="molecule type" value="Genomic_DNA"/>
</dbReference>